<keyword evidence="3" id="KW-1185">Reference proteome</keyword>
<evidence type="ECO:0008006" key="4">
    <source>
        <dbReference type="Google" id="ProtNLM"/>
    </source>
</evidence>
<dbReference type="RefSeq" id="WP_083129308.1">
    <property type="nucleotide sequence ID" value="NZ_MVIM01000034.1"/>
</dbReference>
<feature type="signal peptide" evidence="1">
    <location>
        <begin position="1"/>
        <end position="31"/>
    </location>
</feature>
<proteinExistence type="predicted"/>
<keyword evidence="1" id="KW-0732">Signal</keyword>
<dbReference type="AlphaFoldDB" id="A0A1X0JDR2"/>
<reference evidence="2 3" key="1">
    <citation type="submission" date="2017-02" db="EMBL/GenBank/DDBJ databases">
        <title>The new phylogeny of genus Mycobacterium.</title>
        <authorList>
            <person name="Tortoli E."/>
            <person name="Trovato A."/>
            <person name="Cirillo D.M."/>
        </authorList>
    </citation>
    <scope>NUCLEOTIDE SEQUENCE [LARGE SCALE GENOMIC DNA]</scope>
    <source>
        <strain evidence="2 3">DSM 44338</strain>
    </source>
</reference>
<accession>A0A1X0JDR2</accession>
<evidence type="ECO:0000313" key="3">
    <source>
        <dbReference type="Proteomes" id="UP000192411"/>
    </source>
</evidence>
<sequence>MTKSLQLITRPPSRSLPLMAAAAAVSLIVSACGATQAVDNLAETAAFPKPFFPPYGTATNLAGNITKETPVYAGPGSASEWSGARIWTLTPGTRVTAICQETSRAVYASDSYTSVSWAPGKSGFIYRGGLEIATRTPDTNESVSAAALKPCGG</sequence>
<name>A0A1X0JDR2_9MYCO</name>
<protein>
    <recommendedName>
        <fullName evidence="4">Ig-like domain-containing protein</fullName>
    </recommendedName>
</protein>
<gene>
    <name evidence="2" type="ORF">BST47_29560</name>
</gene>
<organism evidence="2 3">
    <name type="scientific">Mycolicibacterium tusciae</name>
    <dbReference type="NCBI Taxonomy" id="75922"/>
    <lineage>
        <taxon>Bacteria</taxon>
        <taxon>Bacillati</taxon>
        <taxon>Actinomycetota</taxon>
        <taxon>Actinomycetes</taxon>
        <taxon>Mycobacteriales</taxon>
        <taxon>Mycobacteriaceae</taxon>
        <taxon>Mycolicibacterium</taxon>
    </lineage>
</organism>
<comment type="caution">
    <text evidence="2">The sequence shown here is derived from an EMBL/GenBank/DDBJ whole genome shotgun (WGS) entry which is preliminary data.</text>
</comment>
<dbReference type="Proteomes" id="UP000192411">
    <property type="component" value="Unassembled WGS sequence"/>
</dbReference>
<evidence type="ECO:0000256" key="1">
    <source>
        <dbReference type="SAM" id="SignalP"/>
    </source>
</evidence>
<dbReference type="EMBL" id="MVIM01000034">
    <property type="protein sequence ID" value="ORB60666.1"/>
    <property type="molecule type" value="Genomic_DNA"/>
</dbReference>
<feature type="chain" id="PRO_5039473373" description="Ig-like domain-containing protein" evidence="1">
    <location>
        <begin position="32"/>
        <end position="153"/>
    </location>
</feature>
<dbReference type="PROSITE" id="PS51257">
    <property type="entry name" value="PROKAR_LIPOPROTEIN"/>
    <property type="match status" value="1"/>
</dbReference>
<evidence type="ECO:0000313" key="2">
    <source>
        <dbReference type="EMBL" id="ORB60666.1"/>
    </source>
</evidence>